<evidence type="ECO:0000313" key="9">
    <source>
        <dbReference type="EMBL" id="CAB4935976.1"/>
    </source>
</evidence>
<dbReference type="InterPro" id="IPR035906">
    <property type="entry name" value="MetI-like_sf"/>
</dbReference>
<proteinExistence type="predicted"/>
<evidence type="ECO:0000256" key="7">
    <source>
        <dbReference type="SAM" id="Phobius"/>
    </source>
</evidence>
<dbReference type="SUPFAM" id="SSF161098">
    <property type="entry name" value="MetI-like"/>
    <property type="match status" value="1"/>
</dbReference>
<dbReference type="InterPro" id="IPR000515">
    <property type="entry name" value="MetI-like"/>
</dbReference>
<evidence type="ECO:0000256" key="5">
    <source>
        <dbReference type="ARBA" id="ARBA00022989"/>
    </source>
</evidence>
<dbReference type="AlphaFoldDB" id="A0A6J7IYS6"/>
<evidence type="ECO:0000259" key="8">
    <source>
        <dbReference type="PROSITE" id="PS50928"/>
    </source>
</evidence>
<gene>
    <name evidence="9" type="ORF">UFOPK3773_00536</name>
    <name evidence="10" type="ORF">UFOPK3992_00135</name>
</gene>
<name>A0A6J7IYS6_9ZZZZ</name>
<organism evidence="9">
    <name type="scientific">freshwater metagenome</name>
    <dbReference type="NCBI Taxonomy" id="449393"/>
    <lineage>
        <taxon>unclassified sequences</taxon>
        <taxon>metagenomes</taxon>
        <taxon>ecological metagenomes</taxon>
    </lineage>
</organism>
<evidence type="ECO:0000313" key="10">
    <source>
        <dbReference type="EMBL" id="CAB4992556.1"/>
    </source>
</evidence>
<keyword evidence="2" id="KW-0813">Transport</keyword>
<evidence type="ECO:0000256" key="6">
    <source>
        <dbReference type="ARBA" id="ARBA00023136"/>
    </source>
</evidence>
<dbReference type="GO" id="GO:0005886">
    <property type="term" value="C:plasma membrane"/>
    <property type="evidence" value="ECO:0007669"/>
    <property type="project" value="UniProtKB-SubCell"/>
</dbReference>
<feature type="transmembrane region" description="Helical" evidence="7">
    <location>
        <begin position="104"/>
        <end position="128"/>
    </location>
</feature>
<keyword evidence="6 7" id="KW-0472">Membrane</keyword>
<dbReference type="Pfam" id="PF19300">
    <property type="entry name" value="BPD_transp_1_N"/>
    <property type="match status" value="1"/>
</dbReference>
<feature type="transmembrane region" description="Helical" evidence="7">
    <location>
        <begin position="135"/>
        <end position="159"/>
    </location>
</feature>
<dbReference type="GO" id="GO:0071916">
    <property type="term" value="F:dipeptide transmembrane transporter activity"/>
    <property type="evidence" value="ECO:0007669"/>
    <property type="project" value="TreeGrafter"/>
</dbReference>
<keyword evidence="3" id="KW-1003">Cell membrane</keyword>
<feature type="transmembrane region" description="Helical" evidence="7">
    <location>
        <begin position="239"/>
        <end position="262"/>
    </location>
</feature>
<keyword evidence="4 7" id="KW-0812">Transmembrane</keyword>
<accession>A0A6J7IYS6</accession>
<feature type="transmembrane region" description="Helical" evidence="7">
    <location>
        <begin position="12"/>
        <end position="34"/>
    </location>
</feature>
<keyword evidence="5 7" id="KW-1133">Transmembrane helix</keyword>
<dbReference type="PROSITE" id="PS50928">
    <property type="entry name" value="ABC_TM1"/>
    <property type="match status" value="1"/>
</dbReference>
<dbReference type="Gene3D" id="1.10.3720.10">
    <property type="entry name" value="MetI-like"/>
    <property type="match status" value="1"/>
</dbReference>
<dbReference type="EMBL" id="CAFBOZ010000011">
    <property type="protein sequence ID" value="CAB4992556.1"/>
    <property type="molecule type" value="Genomic_DNA"/>
</dbReference>
<dbReference type="EMBL" id="CAFBNF010000038">
    <property type="protein sequence ID" value="CAB4935976.1"/>
    <property type="molecule type" value="Genomic_DNA"/>
</dbReference>
<dbReference type="InterPro" id="IPR045621">
    <property type="entry name" value="BPD_transp_1_N"/>
</dbReference>
<sequence length="319" mass="33623">MTGSIGQYAARKAGGVLVTLLGASLLIYGALYLAPGDPATLLAGGQIPNPEALEQIRAEHHLGDPFLVQYWHWLGGVLTGNFGNSIVLNEPVVSLLGSRVVNSVLLVVMASAIILSIGIALGVASAVFGKLVDFAALSTTTVLMAAPAFVSAIVLIWIFSSKLSWFPVYGTGEGFWDTLRHLVLPAIALSLSYLAFISRITRTDVRSELTRDHVDAARARGVSTPKVLSRHVMRNVMPAILSVSAITFAGLFAGTAVVELAFGVPGLGSLLVQSAARQDVVVVQSVSLLLVAAFVLVNMGVDIINAMLDPRLLRGRVMT</sequence>
<feature type="transmembrane region" description="Helical" evidence="7">
    <location>
        <begin position="282"/>
        <end position="308"/>
    </location>
</feature>
<dbReference type="Pfam" id="PF00528">
    <property type="entry name" value="BPD_transp_1"/>
    <property type="match status" value="1"/>
</dbReference>
<evidence type="ECO:0000256" key="4">
    <source>
        <dbReference type="ARBA" id="ARBA00022692"/>
    </source>
</evidence>
<evidence type="ECO:0000256" key="2">
    <source>
        <dbReference type="ARBA" id="ARBA00022448"/>
    </source>
</evidence>
<dbReference type="PANTHER" id="PTHR43163">
    <property type="entry name" value="DIPEPTIDE TRANSPORT SYSTEM PERMEASE PROTEIN DPPB-RELATED"/>
    <property type="match status" value="1"/>
</dbReference>
<protein>
    <submittedName>
        <fullName evidence="9">Unannotated protein</fullName>
    </submittedName>
</protein>
<reference evidence="9" key="1">
    <citation type="submission" date="2020-05" db="EMBL/GenBank/DDBJ databases">
        <authorList>
            <person name="Chiriac C."/>
            <person name="Salcher M."/>
            <person name="Ghai R."/>
            <person name="Kavagutti S V."/>
        </authorList>
    </citation>
    <scope>NUCLEOTIDE SEQUENCE</scope>
</reference>
<evidence type="ECO:0000256" key="3">
    <source>
        <dbReference type="ARBA" id="ARBA00022475"/>
    </source>
</evidence>
<comment type="subcellular location">
    <subcellularLocation>
        <location evidence="1">Cell membrane</location>
        <topology evidence="1">Multi-pass membrane protein</topology>
    </subcellularLocation>
</comment>
<feature type="domain" description="ABC transmembrane type-1" evidence="8">
    <location>
        <begin position="100"/>
        <end position="301"/>
    </location>
</feature>
<dbReference type="PANTHER" id="PTHR43163:SF6">
    <property type="entry name" value="DIPEPTIDE TRANSPORT SYSTEM PERMEASE PROTEIN DPPB-RELATED"/>
    <property type="match status" value="1"/>
</dbReference>
<dbReference type="CDD" id="cd06261">
    <property type="entry name" value="TM_PBP2"/>
    <property type="match status" value="1"/>
</dbReference>
<evidence type="ECO:0000256" key="1">
    <source>
        <dbReference type="ARBA" id="ARBA00004651"/>
    </source>
</evidence>
<feature type="transmembrane region" description="Helical" evidence="7">
    <location>
        <begin position="179"/>
        <end position="197"/>
    </location>
</feature>